<dbReference type="Proteomes" id="UP000664521">
    <property type="component" value="Unassembled WGS sequence"/>
</dbReference>
<comment type="subcellular location">
    <subcellularLocation>
        <location evidence="1">Golgi apparatus membrane</location>
        <topology evidence="1">Single-pass type II membrane protein</topology>
    </subcellularLocation>
</comment>
<feature type="region of interest" description="Disordered" evidence="8">
    <location>
        <begin position="291"/>
        <end position="413"/>
    </location>
</feature>
<evidence type="ECO:0000256" key="7">
    <source>
        <dbReference type="ARBA" id="ARBA00037964"/>
    </source>
</evidence>
<dbReference type="AlphaFoldDB" id="A0A8H3F032"/>
<keyword evidence="2" id="KW-0812">Transmembrane</keyword>
<evidence type="ECO:0000313" key="9">
    <source>
        <dbReference type="EMBL" id="CAF9914760.1"/>
    </source>
</evidence>
<feature type="compositionally biased region" description="Basic and acidic residues" evidence="8">
    <location>
        <begin position="304"/>
        <end position="336"/>
    </location>
</feature>
<keyword evidence="4" id="KW-1133">Transmembrane helix</keyword>
<protein>
    <submittedName>
        <fullName evidence="9">Mannan polymerase II complex anp1 subunit</fullName>
    </submittedName>
</protein>
<dbReference type="Pfam" id="PF03452">
    <property type="entry name" value="Anp1"/>
    <property type="match status" value="1"/>
</dbReference>
<dbReference type="OrthoDB" id="204164at2759"/>
<reference evidence="9" key="1">
    <citation type="submission" date="2021-03" db="EMBL/GenBank/DDBJ databases">
        <authorList>
            <person name="Tagirdzhanova G."/>
        </authorList>
    </citation>
    <scope>NUCLEOTIDE SEQUENCE</scope>
</reference>
<comment type="caution">
    <text evidence="9">The sequence shown here is derived from an EMBL/GenBank/DDBJ whole genome shotgun (WGS) entry which is preliminary data.</text>
</comment>
<feature type="compositionally biased region" description="Basic and acidic residues" evidence="8">
    <location>
        <begin position="398"/>
        <end position="413"/>
    </location>
</feature>
<dbReference type="InterPro" id="IPR052086">
    <property type="entry name" value="Mannan_Polymerase_Subunit"/>
</dbReference>
<evidence type="ECO:0000256" key="5">
    <source>
        <dbReference type="ARBA" id="ARBA00023034"/>
    </source>
</evidence>
<dbReference type="FunFam" id="3.90.550.10:FF:000017">
    <property type="entry name" value="Mannan polymerase II complex ANP1 subunit"/>
    <property type="match status" value="1"/>
</dbReference>
<keyword evidence="6" id="KW-0472">Membrane</keyword>
<keyword evidence="3" id="KW-0735">Signal-anchor</keyword>
<feature type="compositionally biased region" description="Basic and acidic residues" evidence="8">
    <location>
        <begin position="345"/>
        <end position="362"/>
    </location>
</feature>
<keyword evidence="10" id="KW-1185">Reference proteome</keyword>
<evidence type="ECO:0000256" key="8">
    <source>
        <dbReference type="SAM" id="MobiDB-lite"/>
    </source>
</evidence>
<keyword evidence="5" id="KW-0333">Golgi apparatus</keyword>
<dbReference type="Gene3D" id="3.90.550.10">
    <property type="entry name" value="Spore Coat Polysaccharide Biosynthesis Protein SpsA, Chain A"/>
    <property type="match status" value="1"/>
</dbReference>
<evidence type="ECO:0000256" key="6">
    <source>
        <dbReference type="ARBA" id="ARBA00023136"/>
    </source>
</evidence>
<comment type="similarity">
    <text evidence="7">Belongs to the ANP1/MMN9/VAN1 family.</text>
</comment>
<feature type="compositionally biased region" description="Basic and acidic residues" evidence="8">
    <location>
        <begin position="368"/>
        <end position="387"/>
    </location>
</feature>
<accession>A0A8H3F032</accession>
<dbReference type="SUPFAM" id="SSF53448">
    <property type="entry name" value="Nucleotide-diphospho-sugar transferases"/>
    <property type="match status" value="1"/>
</dbReference>
<evidence type="ECO:0000256" key="4">
    <source>
        <dbReference type="ARBA" id="ARBA00022989"/>
    </source>
</evidence>
<sequence>MFFAHLRNFTYPHHLIDLAFLVSDSKDNTLSLLSHLLTDLQKDPDPKQPYGEISILEKDFGQKVNQDVESRHGFAAQASRRKLMAQARNWLLSAALRPTHSWVYWRDVDVETAPFTILEDLMRHNKDVIVPNVWRPLPDWLGGEQPYDLNSWQESETALALADTLDEDAVIVEGYAEYATWRPHLAYLRDPYGDPDMEMEIDGVGGVSILAKAKVFRSGVHFPAFSFEKHAETEGFGKMAKRMDFSVVGLPHYTVWHLYEPSVDDIRHMEEMEQERKNREREEIERAERMKKIKEDFNDPNSQWDKDKADIEGITQKDEEAKKQLEQDRESERKQDTAGQQVKGTSEKTETKGIKKDSRDADAGSVKEALDPEGGKEAPNSKDEKKGAAPIDALEANGPKEEPKAAKAKAAAD</sequence>
<gene>
    <name evidence="9" type="primary">ANP1</name>
    <name evidence="9" type="ORF">HETSPECPRED_002072</name>
</gene>
<dbReference type="GO" id="GO:0000009">
    <property type="term" value="F:alpha-1,6-mannosyltransferase activity"/>
    <property type="evidence" value="ECO:0007669"/>
    <property type="project" value="TreeGrafter"/>
</dbReference>
<proteinExistence type="inferred from homology"/>
<dbReference type="EMBL" id="CAJPDS010000014">
    <property type="protein sequence ID" value="CAF9914760.1"/>
    <property type="molecule type" value="Genomic_DNA"/>
</dbReference>
<evidence type="ECO:0000256" key="2">
    <source>
        <dbReference type="ARBA" id="ARBA00022692"/>
    </source>
</evidence>
<organism evidence="9 10">
    <name type="scientific">Heterodermia speciosa</name>
    <dbReference type="NCBI Taxonomy" id="116794"/>
    <lineage>
        <taxon>Eukaryota</taxon>
        <taxon>Fungi</taxon>
        <taxon>Dikarya</taxon>
        <taxon>Ascomycota</taxon>
        <taxon>Pezizomycotina</taxon>
        <taxon>Lecanoromycetes</taxon>
        <taxon>OSLEUM clade</taxon>
        <taxon>Lecanoromycetidae</taxon>
        <taxon>Caliciales</taxon>
        <taxon>Physciaceae</taxon>
        <taxon>Heterodermia</taxon>
    </lineage>
</organism>
<dbReference type="InterPro" id="IPR029044">
    <property type="entry name" value="Nucleotide-diphossugar_trans"/>
</dbReference>
<evidence type="ECO:0000313" key="10">
    <source>
        <dbReference type="Proteomes" id="UP000664521"/>
    </source>
</evidence>
<name>A0A8H3F032_9LECA</name>
<dbReference type="GO" id="GO:0006487">
    <property type="term" value="P:protein N-linked glycosylation"/>
    <property type="evidence" value="ECO:0007669"/>
    <property type="project" value="TreeGrafter"/>
</dbReference>
<dbReference type="GO" id="GO:0000032">
    <property type="term" value="P:cell wall mannoprotein biosynthetic process"/>
    <property type="evidence" value="ECO:0007669"/>
    <property type="project" value="TreeGrafter"/>
</dbReference>
<evidence type="ECO:0000256" key="3">
    <source>
        <dbReference type="ARBA" id="ARBA00022968"/>
    </source>
</evidence>
<dbReference type="GO" id="GO:0000136">
    <property type="term" value="C:mannan polymerase complex"/>
    <property type="evidence" value="ECO:0007669"/>
    <property type="project" value="TreeGrafter"/>
</dbReference>
<evidence type="ECO:0000256" key="1">
    <source>
        <dbReference type="ARBA" id="ARBA00004323"/>
    </source>
</evidence>
<dbReference type="PANTHER" id="PTHR43083">
    <property type="entry name" value="MANNAN POLYMERASE II"/>
    <property type="match status" value="1"/>
</dbReference>
<dbReference type="PANTHER" id="PTHR43083:SF2">
    <property type="entry name" value="MANNAN POLYMERASE II COMPLEX ANP1 SUBUNIT"/>
    <property type="match status" value="1"/>
</dbReference>